<dbReference type="PANTHER" id="PTHR47505">
    <property type="entry name" value="DNA UTILIZATION PROTEIN YHGH"/>
    <property type="match status" value="1"/>
</dbReference>
<evidence type="ECO:0000313" key="2">
    <source>
        <dbReference type="EMBL" id="ANX03234.1"/>
    </source>
</evidence>
<dbReference type="AlphaFoldDB" id="A0A1B1YR26"/>
<dbReference type="KEGG" id="gbi:PG2T_02865"/>
<sequence>MNAKVDEHLDALLAWLLPPQCTLCGAAGSERLPLCDACRGELPYLGRACERCAQPLPVAGVCGRCLRHPPPQDRARAAFRYATPLDRLVQRLKFGRRLGVARLLGALLAKAAQSGHWELPGLLIPVPLHDTRLRQRGYDQAQAIAHEAGRRLGIPVDAHACRRVRATAPQTGLALADRRRNVRGAFAVQKPPAVSHVAVVDDVMTTGATAGALALALKRAGVARVDVWALCRAGR</sequence>
<dbReference type="SUPFAM" id="SSF53271">
    <property type="entry name" value="PRTase-like"/>
    <property type="match status" value="1"/>
</dbReference>
<dbReference type="InterPro" id="IPR044005">
    <property type="entry name" value="DZR_2"/>
</dbReference>
<dbReference type="InterPro" id="IPR051910">
    <property type="entry name" value="ComF/GntX_DNA_util-trans"/>
</dbReference>
<evidence type="ECO:0000313" key="3">
    <source>
        <dbReference type="Proteomes" id="UP000092952"/>
    </source>
</evidence>
<dbReference type="Proteomes" id="UP000092952">
    <property type="component" value="Chromosome"/>
</dbReference>
<dbReference type="EMBL" id="CP014671">
    <property type="protein sequence ID" value="ANX03234.1"/>
    <property type="molecule type" value="Genomic_DNA"/>
</dbReference>
<dbReference type="FunCoup" id="A0A1B1YR26">
    <property type="interactions" value="283"/>
</dbReference>
<proteinExistence type="predicted"/>
<protein>
    <recommendedName>
        <fullName evidence="1">Double zinc ribbon domain-containing protein</fullName>
    </recommendedName>
</protein>
<dbReference type="InterPro" id="IPR029057">
    <property type="entry name" value="PRTase-like"/>
</dbReference>
<feature type="domain" description="Double zinc ribbon" evidence="1">
    <location>
        <begin position="12"/>
        <end position="66"/>
    </location>
</feature>
<dbReference type="PANTHER" id="PTHR47505:SF1">
    <property type="entry name" value="DNA UTILIZATION PROTEIN YHGH"/>
    <property type="match status" value="1"/>
</dbReference>
<dbReference type="Gene3D" id="3.40.50.2020">
    <property type="match status" value="1"/>
</dbReference>
<evidence type="ECO:0000259" key="1">
    <source>
        <dbReference type="Pfam" id="PF18912"/>
    </source>
</evidence>
<dbReference type="RefSeq" id="WP_068802740.1">
    <property type="nucleotide sequence ID" value="NZ_CP014671.1"/>
</dbReference>
<accession>A0A1B1YR26</accession>
<reference evidence="3" key="1">
    <citation type="submission" date="2016-03" db="EMBL/GenBank/DDBJ databases">
        <title>Complete genome sequence of Solimmundus cernigliae, representing a novel lineage of polycyclic aromatic hydrocarbon degraders within the Gammaproteobacteria.</title>
        <authorList>
            <person name="Singleton D.R."/>
            <person name="Dickey A.N."/>
            <person name="Scholl E.H."/>
            <person name="Wright F.A."/>
            <person name="Aitken M.D."/>
        </authorList>
    </citation>
    <scope>NUCLEOTIDE SEQUENCE [LARGE SCALE GENOMIC DNA]</scope>
    <source>
        <strain evidence="3">TR3.2</strain>
    </source>
</reference>
<name>A0A1B1YR26_9GAMM</name>
<dbReference type="InParanoid" id="A0A1B1YR26"/>
<dbReference type="Pfam" id="PF18912">
    <property type="entry name" value="DZR_2"/>
    <property type="match status" value="1"/>
</dbReference>
<organism evidence="2 3">
    <name type="scientific">Immundisolibacter cernigliae</name>
    <dbReference type="NCBI Taxonomy" id="1810504"/>
    <lineage>
        <taxon>Bacteria</taxon>
        <taxon>Pseudomonadati</taxon>
        <taxon>Pseudomonadota</taxon>
        <taxon>Gammaproteobacteria</taxon>
        <taxon>Immundisolibacterales</taxon>
        <taxon>Immundisolibacteraceae</taxon>
        <taxon>Immundisolibacter</taxon>
    </lineage>
</organism>
<dbReference type="OrthoDB" id="9793412at2"/>
<dbReference type="STRING" id="1810504.PG2T_02865"/>
<keyword evidence="3" id="KW-1185">Reference proteome</keyword>
<gene>
    <name evidence="2" type="ORF">PG2T_02865</name>
</gene>